<keyword evidence="2 5" id="KW-0479">Metal-binding</keyword>
<keyword evidence="3" id="KW-0560">Oxidoreductase</keyword>
<dbReference type="AlphaFoldDB" id="A0A812UZN4"/>
<dbReference type="GO" id="GO:0009570">
    <property type="term" value="C:chloroplast stroma"/>
    <property type="evidence" value="ECO:0007669"/>
    <property type="project" value="TreeGrafter"/>
</dbReference>
<comment type="cofactor">
    <cofactor evidence="5">
        <name>Fe(2+)</name>
        <dbReference type="ChEBI" id="CHEBI:29033"/>
    </cofactor>
    <text evidence="5">Binds 1 Fe(2+) ion per subunit.</text>
</comment>
<dbReference type="InterPro" id="IPR004294">
    <property type="entry name" value="Carotenoid_Oase"/>
</dbReference>
<dbReference type="GO" id="GO:0016121">
    <property type="term" value="P:carotene catabolic process"/>
    <property type="evidence" value="ECO:0007669"/>
    <property type="project" value="TreeGrafter"/>
</dbReference>
<dbReference type="OrthoDB" id="1069523at2759"/>
<evidence type="ECO:0000256" key="2">
    <source>
        <dbReference type="ARBA" id="ARBA00022723"/>
    </source>
</evidence>
<feature type="binding site" evidence="5">
    <location>
        <position position="116"/>
    </location>
    <ligand>
        <name>Fe cation</name>
        <dbReference type="ChEBI" id="CHEBI:24875"/>
        <note>catalytic</note>
    </ligand>
</feature>
<dbReference type="EMBL" id="CAJNIZ010039669">
    <property type="protein sequence ID" value="CAE7593117.1"/>
    <property type="molecule type" value="Genomic_DNA"/>
</dbReference>
<dbReference type="GO" id="GO:0046872">
    <property type="term" value="F:metal ion binding"/>
    <property type="evidence" value="ECO:0007669"/>
    <property type="project" value="UniProtKB-KW"/>
</dbReference>
<evidence type="ECO:0000256" key="3">
    <source>
        <dbReference type="ARBA" id="ARBA00023002"/>
    </source>
</evidence>
<evidence type="ECO:0000256" key="5">
    <source>
        <dbReference type="PIRSR" id="PIRSR604294-1"/>
    </source>
</evidence>
<feature type="binding site" evidence="5">
    <location>
        <position position="64"/>
    </location>
    <ligand>
        <name>Fe cation</name>
        <dbReference type="ChEBI" id="CHEBI:24875"/>
        <note>catalytic</note>
    </ligand>
</feature>
<evidence type="ECO:0000256" key="4">
    <source>
        <dbReference type="ARBA" id="ARBA00023004"/>
    </source>
</evidence>
<dbReference type="PANTHER" id="PTHR10543">
    <property type="entry name" value="BETA-CAROTENE DIOXYGENASE"/>
    <property type="match status" value="1"/>
</dbReference>
<gene>
    <name evidence="6" type="primary">NCED4</name>
    <name evidence="6" type="ORF">SPIL2461_LOCUS15796</name>
</gene>
<keyword evidence="7" id="KW-1185">Reference proteome</keyword>
<protein>
    <submittedName>
        <fullName evidence="6">NCED4 protein</fullName>
    </submittedName>
</protein>
<dbReference type="Pfam" id="PF03055">
    <property type="entry name" value="RPE65"/>
    <property type="match status" value="1"/>
</dbReference>
<comment type="caution">
    <text evidence="6">The sequence shown here is derived from an EMBL/GenBank/DDBJ whole genome shotgun (WGS) entry which is preliminary data.</text>
</comment>
<keyword evidence="4 5" id="KW-0408">Iron</keyword>
<dbReference type="GO" id="GO:0010436">
    <property type="term" value="F:carotenoid dioxygenase activity"/>
    <property type="evidence" value="ECO:0007669"/>
    <property type="project" value="TreeGrafter"/>
</dbReference>
<proteinExistence type="inferred from homology"/>
<evidence type="ECO:0000256" key="1">
    <source>
        <dbReference type="ARBA" id="ARBA00006787"/>
    </source>
</evidence>
<dbReference type="PANTHER" id="PTHR10543:SF89">
    <property type="entry name" value="CAROTENOID 9,10(9',10')-CLEAVAGE DIOXYGENASE 1"/>
    <property type="match status" value="1"/>
</dbReference>
<reference evidence="6" key="1">
    <citation type="submission" date="2021-02" db="EMBL/GenBank/DDBJ databases">
        <authorList>
            <person name="Dougan E. K."/>
            <person name="Rhodes N."/>
            <person name="Thang M."/>
            <person name="Chan C."/>
        </authorList>
    </citation>
    <scope>NUCLEOTIDE SEQUENCE</scope>
</reference>
<evidence type="ECO:0000313" key="6">
    <source>
        <dbReference type="EMBL" id="CAE7593117.1"/>
    </source>
</evidence>
<accession>A0A812UZN4</accession>
<evidence type="ECO:0000313" key="7">
    <source>
        <dbReference type="Proteomes" id="UP000649617"/>
    </source>
</evidence>
<sequence>SMILEKVGLLRGHVSGPSNTNLVYHSSKLMALSEADYPMELRILQDGKTESDEKYLYNDMWNAHPKIDPVSGKLYWLDYDLTGLSGKFSYGVLDADGKPERNCSGTMGGGKSVMIHDLGITERYAIVIDVPVMVGIEHYATEKTLWKYDASH</sequence>
<feature type="non-terminal residue" evidence="6">
    <location>
        <position position="1"/>
    </location>
</feature>
<dbReference type="Proteomes" id="UP000649617">
    <property type="component" value="Unassembled WGS sequence"/>
</dbReference>
<name>A0A812UZN4_SYMPI</name>
<feature type="non-terminal residue" evidence="6">
    <location>
        <position position="152"/>
    </location>
</feature>
<comment type="similarity">
    <text evidence="1">Belongs to the carotenoid oxygenase family.</text>
</comment>
<organism evidence="6 7">
    <name type="scientific">Symbiodinium pilosum</name>
    <name type="common">Dinoflagellate</name>
    <dbReference type="NCBI Taxonomy" id="2952"/>
    <lineage>
        <taxon>Eukaryota</taxon>
        <taxon>Sar</taxon>
        <taxon>Alveolata</taxon>
        <taxon>Dinophyceae</taxon>
        <taxon>Suessiales</taxon>
        <taxon>Symbiodiniaceae</taxon>
        <taxon>Symbiodinium</taxon>
    </lineage>
</organism>